<dbReference type="RefSeq" id="XP_005824752.1">
    <property type="nucleotide sequence ID" value="XM_005824695.1"/>
</dbReference>
<dbReference type="InterPro" id="IPR032324">
    <property type="entry name" value="Clp1_N"/>
</dbReference>
<dbReference type="GeneID" id="17294556"/>
<dbReference type="Pfam" id="PF16575">
    <property type="entry name" value="CLP1_P"/>
    <property type="match status" value="1"/>
</dbReference>
<dbReference type="STRING" id="905079.L1IP05"/>
<organism evidence="7">
    <name type="scientific">Guillardia theta (strain CCMP2712)</name>
    <name type="common">Cryptophyte</name>
    <dbReference type="NCBI Taxonomy" id="905079"/>
    <lineage>
        <taxon>Eukaryota</taxon>
        <taxon>Cryptophyceae</taxon>
        <taxon>Pyrenomonadales</taxon>
        <taxon>Geminigeraceae</taxon>
        <taxon>Guillardia</taxon>
    </lineage>
</organism>
<dbReference type="GO" id="GO:0005634">
    <property type="term" value="C:nucleus"/>
    <property type="evidence" value="ECO:0007669"/>
    <property type="project" value="TreeGrafter"/>
</dbReference>
<dbReference type="Gene3D" id="3.40.50.300">
    <property type="entry name" value="P-loop containing nucleotide triphosphate hydrolases"/>
    <property type="match status" value="1"/>
</dbReference>
<dbReference type="EMBL" id="JH993055">
    <property type="protein sequence ID" value="EKX37772.1"/>
    <property type="molecule type" value="Genomic_DNA"/>
</dbReference>
<keyword evidence="9" id="KW-1185">Reference proteome</keyword>
<comment type="subcellular location">
    <subcellularLocation>
        <location evidence="1">Plastid</location>
        <location evidence="1">Chloroplast</location>
    </subcellularLocation>
</comment>
<accession>L1IP05</accession>
<sequence>MFSLEVGEELRIEADSKKVFVTLDTGHAEIFGWELPCGETVELARTKLALYTWHGCMISVRGEPKCCYKGDTTPMKTFANLHAYLQQSRRAALNSNTSGPRIMVVGPPNTGKSSLVKLLLNYAVREGERPMMVDLDVSKARALFLPGSLGAVAVTSFISPTDSNSMAHPLAYYYGYRDCTRSSDLFKSLVDDLATQIAARQNSGFDEQGKAAGLVIDTFSYHASSQPSYDLLVACAKSMKADIIVVMDMDKLFCDLQRDLGGSDEGGVQIIKLAKGGGVVVPDHSFQKQAEKEVIQDYFYGRERELCPRPIVFPFSKLQFFRTAATPQVPKDALPIGITAIESKMEVQVVEPDLNLENKLLAVAGRNPSDDQELVCVNVAGFVHVQRVDLQEEKLTILAPNGLPMPSSKLLVGDIDFLE</sequence>
<feature type="domain" description="Clp1 P-loop" evidence="6">
    <location>
        <begin position="106"/>
        <end position="301"/>
    </location>
</feature>
<dbReference type="InterPro" id="IPR027417">
    <property type="entry name" value="P-loop_NTPase"/>
</dbReference>
<dbReference type="PANTHER" id="PTHR12755:SF6">
    <property type="entry name" value="POLYRIBONUCLEOTIDE 5'-HYDROXYL-KINASE CLP1"/>
    <property type="match status" value="1"/>
</dbReference>
<dbReference type="InterPro" id="IPR010655">
    <property type="entry name" value="Clp1_C"/>
</dbReference>
<dbReference type="Pfam" id="PF06807">
    <property type="entry name" value="Clp1"/>
    <property type="match status" value="1"/>
</dbReference>
<dbReference type="GO" id="GO:0006388">
    <property type="term" value="P:tRNA splicing, via endonucleolytic cleavage and ligation"/>
    <property type="evidence" value="ECO:0007669"/>
    <property type="project" value="TreeGrafter"/>
</dbReference>
<dbReference type="GO" id="GO:0051731">
    <property type="term" value="F:polynucleotide 5'-hydroxyl-kinase activity"/>
    <property type="evidence" value="ECO:0007669"/>
    <property type="project" value="InterPro"/>
</dbReference>
<feature type="domain" description="Clp1 C-terminal" evidence="4">
    <location>
        <begin position="306"/>
        <end position="419"/>
    </location>
</feature>
<evidence type="ECO:0000256" key="2">
    <source>
        <dbReference type="ARBA" id="ARBA00022741"/>
    </source>
</evidence>
<dbReference type="Proteomes" id="UP000011087">
    <property type="component" value="Unassembled WGS sequence"/>
</dbReference>
<gene>
    <name evidence="7" type="ORF">GUITHDRAFT_77816</name>
</gene>
<dbReference type="InterPro" id="IPR032319">
    <property type="entry name" value="CLP1_P"/>
</dbReference>
<dbReference type="OMA" id="VQYVNCH"/>
<dbReference type="SUPFAM" id="SSF52540">
    <property type="entry name" value="P-loop containing nucleoside triphosphate hydrolases"/>
    <property type="match status" value="2"/>
</dbReference>
<dbReference type="EnsemblProtists" id="EKX37772">
    <property type="protein sequence ID" value="EKX37772"/>
    <property type="gene ID" value="GUITHDRAFT_77816"/>
</dbReference>
<proteinExistence type="predicted"/>
<dbReference type="GO" id="GO:0005524">
    <property type="term" value="F:ATP binding"/>
    <property type="evidence" value="ECO:0007669"/>
    <property type="project" value="UniProtKB-KW"/>
</dbReference>
<name>L1IP05_GUITC</name>
<evidence type="ECO:0000256" key="1">
    <source>
        <dbReference type="ARBA" id="ARBA00004229"/>
    </source>
</evidence>
<evidence type="ECO:0000313" key="8">
    <source>
        <dbReference type="EnsemblProtists" id="EKX37772"/>
    </source>
</evidence>
<dbReference type="InterPro" id="IPR038238">
    <property type="entry name" value="Clp1_C_sf"/>
</dbReference>
<reference evidence="7 9" key="1">
    <citation type="journal article" date="2012" name="Nature">
        <title>Algal genomes reveal evolutionary mosaicism and the fate of nucleomorphs.</title>
        <authorList>
            <consortium name="DOE Joint Genome Institute"/>
            <person name="Curtis B.A."/>
            <person name="Tanifuji G."/>
            <person name="Burki F."/>
            <person name="Gruber A."/>
            <person name="Irimia M."/>
            <person name="Maruyama S."/>
            <person name="Arias M.C."/>
            <person name="Ball S.G."/>
            <person name="Gile G.H."/>
            <person name="Hirakawa Y."/>
            <person name="Hopkins J.F."/>
            <person name="Kuo A."/>
            <person name="Rensing S.A."/>
            <person name="Schmutz J."/>
            <person name="Symeonidi A."/>
            <person name="Elias M."/>
            <person name="Eveleigh R.J."/>
            <person name="Herman E.K."/>
            <person name="Klute M.J."/>
            <person name="Nakayama T."/>
            <person name="Obornik M."/>
            <person name="Reyes-Prieto A."/>
            <person name="Armbrust E.V."/>
            <person name="Aves S.J."/>
            <person name="Beiko R.G."/>
            <person name="Coutinho P."/>
            <person name="Dacks J.B."/>
            <person name="Durnford D.G."/>
            <person name="Fast N.M."/>
            <person name="Green B.R."/>
            <person name="Grisdale C.J."/>
            <person name="Hempel F."/>
            <person name="Henrissat B."/>
            <person name="Hoppner M.P."/>
            <person name="Ishida K."/>
            <person name="Kim E."/>
            <person name="Koreny L."/>
            <person name="Kroth P.G."/>
            <person name="Liu Y."/>
            <person name="Malik S.B."/>
            <person name="Maier U.G."/>
            <person name="McRose D."/>
            <person name="Mock T."/>
            <person name="Neilson J.A."/>
            <person name="Onodera N.T."/>
            <person name="Poole A.M."/>
            <person name="Pritham E.J."/>
            <person name="Richards T.A."/>
            <person name="Rocap G."/>
            <person name="Roy S.W."/>
            <person name="Sarai C."/>
            <person name="Schaack S."/>
            <person name="Shirato S."/>
            <person name="Slamovits C.H."/>
            <person name="Spencer D.F."/>
            <person name="Suzuki S."/>
            <person name="Worden A.Z."/>
            <person name="Zauner S."/>
            <person name="Barry K."/>
            <person name="Bell C."/>
            <person name="Bharti A.K."/>
            <person name="Crow J.A."/>
            <person name="Grimwood J."/>
            <person name="Kramer R."/>
            <person name="Lindquist E."/>
            <person name="Lucas S."/>
            <person name="Salamov A."/>
            <person name="McFadden G.I."/>
            <person name="Lane C.E."/>
            <person name="Keeling P.J."/>
            <person name="Gray M.W."/>
            <person name="Grigoriev I.V."/>
            <person name="Archibald J.M."/>
        </authorList>
    </citation>
    <scope>NUCLEOTIDE SEQUENCE</scope>
    <source>
        <strain evidence="7 9">CCMP2712</strain>
    </source>
</reference>
<evidence type="ECO:0000259" key="6">
    <source>
        <dbReference type="Pfam" id="PF16575"/>
    </source>
</evidence>
<dbReference type="HOGENOM" id="CLU_018195_1_0_1"/>
<reference evidence="9" key="2">
    <citation type="submission" date="2012-11" db="EMBL/GenBank/DDBJ databases">
        <authorList>
            <person name="Kuo A."/>
            <person name="Curtis B.A."/>
            <person name="Tanifuji G."/>
            <person name="Burki F."/>
            <person name="Gruber A."/>
            <person name="Irimia M."/>
            <person name="Maruyama S."/>
            <person name="Arias M.C."/>
            <person name="Ball S.G."/>
            <person name="Gile G.H."/>
            <person name="Hirakawa Y."/>
            <person name="Hopkins J.F."/>
            <person name="Rensing S.A."/>
            <person name="Schmutz J."/>
            <person name="Symeonidi A."/>
            <person name="Elias M."/>
            <person name="Eveleigh R.J."/>
            <person name="Herman E.K."/>
            <person name="Klute M.J."/>
            <person name="Nakayama T."/>
            <person name="Obornik M."/>
            <person name="Reyes-Prieto A."/>
            <person name="Armbrust E.V."/>
            <person name="Aves S.J."/>
            <person name="Beiko R.G."/>
            <person name="Coutinho P."/>
            <person name="Dacks J.B."/>
            <person name="Durnford D.G."/>
            <person name="Fast N.M."/>
            <person name="Green B.R."/>
            <person name="Grisdale C."/>
            <person name="Hempe F."/>
            <person name="Henrissat B."/>
            <person name="Hoppner M.P."/>
            <person name="Ishida K.-I."/>
            <person name="Kim E."/>
            <person name="Koreny L."/>
            <person name="Kroth P.G."/>
            <person name="Liu Y."/>
            <person name="Malik S.-B."/>
            <person name="Maier U.G."/>
            <person name="McRose D."/>
            <person name="Mock T."/>
            <person name="Neilson J.A."/>
            <person name="Onodera N.T."/>
            <person name="Poole A.M."/>
            <person name="Pritham E.J."/>
            <person name="Richards T.A."/>
            <person name="Rocap G."/>
            <person name="Roy S.W."/>
            <person name="Sarai C."/>
            <person name="Schaack S."/>
            <person name="Shirato S."/>
            <person name="Slamovits C.H."/>
            <person name="Spencer D.F."/>
            <person name="Suzuki S."/>
            <person name="Worden A.Z."/>
            <person name="Zauner S."/>
            <person name="Barry K."/>
            <person name="Bell C."/>
            <person name="Bharti A.K."/>
            <person name="Crow J.A."/>
            <person name="Grimwood J."/>
            <person name="Kramer R."/>
            <person name="Lindquist E."/>
            <person name="Lucas S."/>
            <person name="Salamov A."/>
            <person name="McFadden G.I."/>
            <person name="Lane C.E."/>
            <person name="Keeling P.J."/>
            <person name="Gray M.W."/>
            <person name="Grigoriev I.V."/>
            <person name="Archibald J.M."/>
        </authorList>
    </citation>
    <scope>NUCLEOTIDE SEQUENCE</scope>
    <source>
        <strain evidence="9">CCMP2712</strain>
    </source>
</reference>
<evidence type="ECO:0000259" key="5">
    <source>
        <dbReference type="Pfam" id="PF16573"/>
    </source>
</evidence>
<dbReference type="eggNOG" id="KOG2749">
    <property type="taxonomic scope" value="Eukaryota"/>
</dbReference>
<dbReference type="Gene3D" id="2.40.30.330">
    <property type="entry name" value="Pre-mRNA cleavage complex subunit Clp1, C-terminal domain"/>
    <property type="match status" value="1"/>
</dbReference>
<evidence type="ECO:0000313" key="7">
    <source>
        <dbReference type="EMBL" id="EKX37772.1"/>
    </source>
</evidence>
<evidence type="ECO:0008006" key="10">
    <source>
        <dbReference type="Google" id="ProtNLM"/>
    </source>
</evidence>
<dbReference type="GO" id="GO:0009507">
    <property type="term" value="C:chloroplast"/>
    <property type="evidence" value="ECO:0007669"/>
    <property type="project" value="UniProtKB-SubCell"/>
</dbReference>
<dbReference type="PaxDb" id="55529-EKX37772"/>
<keyword evidence="2" id="KW-0547">Nucleotide-binding</keyword>
<dbReference type="PANTHER" id="PTHR12755">
    <property type="entry name" value="CLEAVAGE/POLYADENYLATION FACTOR IA SUBUNIT CLP1P"/>
    <property type="match status" value="1"/>
</dbReference>
<dbReference type="GO" id="GO:0031124">
    <property type="term" value="P:mRNA 3'-end processing"/>
    <property type="evidence" value="ECO:0007669"/>
    <property type="project" value="InterPro"/>
</dbReference>
<evidence type="ECO:0000256" key="3">
    <source>
        <dbReference type="ARBA" id="ARBA00022840"/>
    </source>
</evidence>
<dbReference type="Gene3D" id="2.60.120.1030">
    <property type="entry name" value="Clp1, DNA binding domain"/>
    <property type="match status" value="1"/>
</dbReference>
<evidence type="ECO:0000259" key="4">
    <source>
        <dbReference type="Pfam" id="PF06807"/>
    </source>
</evidence>
<feature type="domain" description="Clp1 N-terminal" evidence="5">
    <location>
        <begin position="4"/>
        <end position="92"/>
    </location>
</feature>
<dbReference type="KEGG" id="gtt:GUITHDRAFT_77816"/>
<dbReference type="AlphaFoldDB" id="L1IP05"/>
<dbReference type="Pfam" id="PF16573">
    <property type="entry name" value="CLP1_N"/>
    <property type="match status" value="1"/>
</dbReference>
<reference evidence="8" key="3">
    <citation type="submission" date="2016-03" db="UniProtKB">
        <authorList>
            <consortium name="EnsemblProtists"/>
        </authorList>
    </citation>
    <scope>IDENTIFICATION</scope>
</reference>
<dbReference type="InterPro" id="IPR045116">
    <property type="entry name" value="Clp1/Grc3"/>
</dbReference>
<dbReference type="InterPro" id="IPR038239">
    <property type="entry name" value="Clp1_N_sf"/>
</dbReference>
<dbReference type="OrthoDB" id="258143at2759"/>
<protein>
    <recommendedName>
        <fullName evidence="10">Protein CLP1 homolog</fullName>
    </recommendedName>
</protein>
<evidence type="ECO:0000313" key="9">
    <source>
        <dbReference type="Proteomes" id="UP000011087"/>
    </source>
</evidence>
<keyword evidence="3" id="KW-0067">ATP-binding</keyword>